<gene>
    <name evidence="1" type="ORF">L798_00776</name>
</gene>
<name>A0A067RGN8_ZOONE</name>
<evidence type="ECO:0000313" key="2">
    <source>
        <dbReference type="Proteomes" id="UP000027135"/>
    </source>
</evidence>
<accession>A0A067RGN8</accession>
<protein>
    <submittedName>
        <fullName evidence="1">Uncharacterized protein</fullName>
    </submittedName>
</protein>
<dbReference type="Proteomes" id="UP000027135">
    <property type="component" value="Unassembled WGS sequence"/>
</dbReference>
<dbReference type="AlphaFoldDB" id="A0A067RGN8"/>
<proteinExistence type="predicted"/>
<keyword evidence="2" id="KW-1185">Reference proteome</keyword>
<organism evidence="1 2">
    <name type="scientific">Zootermopsis nevadensis</name>
    <name type="common">Dampwood termite</name>
    <dbReference type="NCBI Taxonomy" id="136037"/>
    <lineage>
        <taxon>Eukaryota</taxon>
        <taxon>Metazoa</taxon>
        <taxon>Ecdysozoa</taxon>
        <taxon>Arthropoda</taxon>
        <taxon>Hexapoda</taxon>
        <taxon>Insecta</taxon>
        <taxon>Pterygota</taxon>
        <taxon>Neoptera</taxon>
        <taxon>Polyneoptera</taxon>
        <taxon>Dictyoptera</taxon>
        <taxon>Blattodea</taxon>
        <taxon>Blattoidea</taxon>
        <taxon>Termitoidae</taxon>
        <taxon>Termopsidae</taxon>
        <taxon>Zootermopsis</taxon>
    </lineage>
</organism>
<dbReference type="InParanoid" id="A0A067RGN8"/>
<sequence>MLKVIPTLDIPITYIQDTPRIITTQDIPEAGTDMYQFFEITSWIQPAAGHILQF</sequence>
<dbReference type="EMBL" id="KK852481">
    <property type="protein sequence ID" value="KDR22942.1"/>
    <property type="molecule type" value="Genomic_DNA"/>
</dbReference>
<reference evidence="1 2" key="1">
    <citation type="journal article" date="2014" name="Nat. Commun.">
        <title>Molecular traces of alternative social organization in a termite genome.</title>
        <authorList>
            <person name="Terrapon N."/>
            <person name="Li C."/>
            <person name="Robertson H.M."/>
            <person name="Ji L."/>
            <person name="Meng X."/>
            <person name="Booth W."/>
            <person name="Chen Z."/>
            <person name="Childers C.P."/>
            <person name="Glastad K.M."/>
            <person name="Gokhale K."/>
            <person name="Gowin J."/>
            <person name="Gronenberg W."/>
            <person name="Hermansen R.A."/>
            <person name="Hu H."/>
            <person name="Hunt B.G."/>
            <person name="Huylmans A.K."/>
            <person name="Khalil S.M."/>
            <person name="Mitchell R.D."/>
            <person name="Munoz-Torres M.C."/>
            <person name="Mustard J.A."/>
            <person name="Pan H."/>
            <person name="Reese J.T."/>
            <person name="Scharf M.E."/>
            <person name="Sun F."/>
            <person name="Vogel H."/>
            <person name="Xiao J."/>
            <person name="Yang W."/>
            <person name="Yang Z."/>
            <person name="Yang Z."/>
            <person name="Zhou J."/>
            <person name="Zhu J."/>
            <person name="Brent C.S."/>
            <person name="Elsik C.G."/>
            <person name="Goodisman M.A."/>
            <person name="Liberles D.A."/>
            <person name="Roe R.M."/>
            <person name="Vargo E.L."/>
            <person name="Vilcinskas A."/>
            <person name="Wang J."/>
            <person name="Bornberg-Bauer E."/>
            <person name="Korb J."/>
            <person name="Zhang G."/>
            <person name="Liebig J."/>
        </authorList>
    </citation>
    <scope>NUCLEOTIDE SEQUENCE [LARGE SCALE GENOMIC DNA]</scope>
    <source>
        <tissue evidence="1">Whole organism</tissue>
    </source>
</reference>
<evidence type="ECO:0000313" key="1">
    <source>
        <dbReference type="EMBL" id="KDR22942.1"/>
    </source>
</evidence>